<dbReference type="Pfam" id="PF20131">
    <property type="entry name" value="MC3"/>
    <property type="match status" value="1"/>
</dbReference>
<evidence type="ECO:0000313" key="2">
    <source>
        <dbReference type="Proteomes" id="UP001254608"/>
    </source>
</evidence>
<accession>A0ABU2WMS4</accession>
<comment type="caution">
    <text evidence="1">The sequence shown here is derived from an EMBL/GenBank/DDBJ whole genome shotgun (WGS) entry which is preliminary data.</text>
</comment>
<dbReference type="InterPro" id="IPR045390">
    <property type="entry name" value="ABC-3C_MC3"/>
</dbReference>
<sequence>MIAPVRWDDRVPEEAYLFNAAFCGLLIIEFAREYKKAKGADCPFVLPFCALPITLHPHTRSLLPSSTLTSMYTWLERNSNSIIGYKERAQSFRPVLQEAIRFAIDRSSLSVSEDGGLVAGPTRVASTPKFDETLSYDARDCINATKLLGRWFAKAGTTSTILSAWGIKP</sequence>
<protein>
    <submittedName>
        <fullName evidence="1">Three component ABC system middle component</fullName>
    </submittedName>
</protein>
<keyword evidence="2" id="KW-1185">Reference proteome</keyword>
<reference evidence="1 2" key="1">
    <citation type="submission" date="2023-09" db="EMBL/GenBank/DDBJ databases">
        <authorList>
            <person name="Rey-Velasco X."/>
        </authorList>
    </citation>
    <scope>NUCLEOTIDE SEQUENCE [LARGE SCALE GENOMIC DNA]</scope>
    <source>
        <strain evidence="1 2">W345</strain>
    </source>
</reference>
<dbReference type="Proteomes" id="UP001254608">
    <property type="component" value="Unassembled WGS sequence"/>
</dbReference>
<organism evidence="1 2">
    <name type="scientific">Banduia mediterranea</name>
    <dbReference type="NCBI Taxonomy" id="3075609"/>
    <lineage>
        <taxon>Bacteria</taxon>
        <taxon>Pseudomonadati</taxon>
        <taxon>Pseudomonadota</taxon>
        <taxon>Gammaproteobacteria</taxon>
        <taxon>Nevskiales</taxon>
        <taxon>Algiphilaceae</taxon>
        <taxon>Banduia</taxon>
    </lineage>
</organism>
<name>A0ABU2WMS4_9GAMM</name>
<dbReference type="EMBL" id="JAVRIC010000039">
    <property type="protein sequence ID" value="MDT0499176.1"/>
    <property type="molecule type" value="Genomic_DNA"/>
</dbReference>
<proteinExistence type="predicted"/>
<evidence type="ECO:0000313" key="1">
    <source>
        <dbReference type="EMBL" id="MDT0499176.1"/>
    </source>
</evidence>
<gene>
    <name evidence="1" type="ORF">RM530_17675</name>
</gene>
<dbReference type="RefSeq" id="WP_311366586.1">
    <property type="nucleotide sequence ID" value="NZ_JAVRIC010000039.1"/>
</dbReference>